<protein>
    <submittedName>
        <fullName evidence="1">Uncharacterized protein</fullName>
    </submittedName>
</protein>
<organism evidence="1 2">
    <name type="scientific">Prorocentrum cordatum</name>
    <dbReference type="NCBI Taxonomy" id="2364126"/>
    <lineage>
        <taxon>Eukaryota</taxon>
        <taxon>Sar</taxon>
        <taxon>Alveolata</taxon>
        <taxon>Dinophyceae</taxon>
        <taxon>Prorocentrales</taxon>
        <taxon>Prorocentraceae</taxon>
        <taxon>Prorocentrum</taxon>
    </lineage>
</organism>
<dbReference type="EMBL" id="CAUYUJ010014837">
    <property type="protein sequence ID" value="CAK0846630.1"/>
    <property type="molecule type" value="Genomic_DNA"/>
</dbReference>
<sequence length="163" mass="16236">MELWQAAGRGVGAGAGAGVGAGAQLGALLATFVDGPRLSGANLVGGACTRTAALETPTHDPADQVDGTAVLEVETFGAPGPDGLCLAALFRGASVAARALQLDAASPTLWTTRATMFVVVAARSPPPPSRSAPIHSLCVSVLPCCRALCSRRATGPRASSSCR</sequence>
<reference evidence="1" key="1">
    <citation type="submission" date="2023-10" db="EMBL/GenBank/DDBJ databases">
        <authorList>
            <person name="Chen Y."/>
            <person name="Shah S."/>
            <person name="Dougan E. K."/>
            <person name="Thang M."/>
            <person name="Chan C."/>
        </authorList>
    </citation>
    <scope>NUCLEOTIDE SEQUENCE [LARGE SCALE GENOMIC DNA]</scope>
</reference>
<dbReference type="Proteomes" id="UP001189429">
    <property type="component" value="Unassembled WGS sequence"/>
</dbReference>
<keyword evidence="2" id="KW-1185">Reference proteome</keyword>
<name>A0ABN9TKZ7_9DINO</name>
<accession>A0ABN9TKZ7</accession>
<comment type="caution">
    <text evidence="1">The sequence shown here is derived from an EMBL/GenBank/DDBJ whole genome shotgun (WGS) entry which is preliminary data.</text>
</comment>
<gene>
    <name evidence="1" type="ORF">PCOR1329_LOCUS40090</name>
</gene>
<evidence type="ECO:0000313" key="2">
    <source>
        <dbReference type="Proteomes" id="UP001189429"/>
    </source>
</evidence>
<evidence type="ECO:0000313" key="1">
    <source>
        <dbReference type="EMBL" id="CAK0846630.1"/>
    </source>
</evidence>
<proteinExistence type="predicted"/>